<protein>
    <recommendedName>
        <fullName evidence="3">SnoaL-like domain-containing protein</fullName>
    </recommendedName>
</protein>
<proteinExistence type="predicted"/>
<accession>A0A4S4LM08</accession>
<organism evidence="1 2">
    <name type="scientific">Bondarzewia mesenterica</name>
    <dbReference type="NCBI Taxonomy" id="1095465"/>
    <lineage>
        <taxon>Eukaryota</taxon>
        <taxon>Fungi</taxon>
        <taxon>Dikarya</taxon>
        <taxon>Basidiomycota</taxon>
        <taxon>Agaricomycotina</taxon>
        <taxon>Agaricomycetes</taxon>
        <taxon>Russulales</taxon>
        <taxon>Bondarzewiaceae</taxon>
        <taxon>Bondarzewia</taxon>
    </lineage>
</organism>
<name>A0A4S4LM08_9AGAM</name>
<evidence type="ECO:0000313" key="2">
    <source>
        <dbReference type="Proteomes" id="UP000310158"/>
    </source>
</evidence>
<reference evidence="1 2" key="1">
    <citation type="submission" date="2019-02" db="EMBL/GenBank/DDBJ databases">
        <title>Genome sequencing of the rare red list fungi Bondarzewia mesenterica.</title>
        <authorList>
            <person name="Buettner E."/>
            <person name="Kellner H."/>
        </authorList>
    </citation>
    <scope>NUCLEOTIDE SEQUENCE [LARGE SCALE GENOMIC DNA]</scope>
    <source>
        <strain evidence="1 2">DSM 108281</strain>
    </source>
</reference>
<dbReference type="OrthoDB" id="3758478at2759"/>
<dbReference type="EMBL" id="SGPL01000399">
    <property type="protein sequence ID" value="THH12965.1"/>
    <property type="molecule type" value="Genomic_DNA"/>
</dbReference>
<evidence type="ECO:0000313" key="1">
    <source>
        <dbReference type="EMBL" id="THH12965.1"/>
    </source>
</evidence>
<gene>
    <name evidence="1" type="ORF">EW146_g7215</name>
</gene>
<evidence type="ECO:0008006" key="3">
    <source>
        <dbReference type="Google" id="ProtNLM"/>
    </source>
</evidence>
<dbReference type="AlphaFoldDB" id="A0A4S4LM08"/>
<sequence length="161" mass="17951">MYTRPTNPSPQLLTVLNWFDAITRWDFDTLASLLSDDYVHSTLPASAGDPDKNKEEGIAHAKVSAQMLGGQHLNLEIYDVNEGEQKIWAHYADVFLHTFQKTRLYAKPPSGLTYDSESIFLFTLSPQKDGQLKISVIKDFVDTKTMADLLASAIKGSDGEN</sequence>
<dbReference type="Gene3D" id="3.10.450.50">
    <property type="match status" value="1"/>
</dbReference>
<dbReference type="SUPFAM" id="SSF54427">
    <property type="entry name" value="NTF2-like"/>
    <property type="match status" value="1"/>
</dbReference>
<dbReference type="InterPro" id="IPR032710">
    <property type="entry name" value="NTF2-like_dom_sf"/>
</dbReference>
<keyword evidence="2" id="KW-1185">Reference proteome</keyword>
<dbReference type="Proteomes" id="UP000310158">
    <property type="component" value="Unassembled WGS sequence"/>
</dbReference>
<comment type="caution">
    <text evidence="1">The sequence shown here is derived from an EMBL/GenBank/DDBJ whole genome shotgun (WGS) entry which is preliminary data.</text>
</comment>